<comment type="subcellular location">
    <subcellularLocation>
        <location evidence="1">Membrane</location>
        <topology evidence="1">Multi-pass membrane protein</topology>
    </subcellularLocation>
</comment>
<keyword evidence="3" id="KW-0812">Transmembrane</keyword>
<dbReference type="Pfam" id="PF10520">
    <property type="entry name" value="Lipid_desat"/>
    <property type="match status" value="1"/>
</dbReference>
<evidence type="ECO:0000256" key="4">
    <source>
        <dbReference type="ARBA" id="ARBA00022989"/>
    </source>
</evidence>
<protein>
    <submittedName>
        <fullName evidence="8">Fatty acid desaturase 4, chloroplastic-like</fullName>
    </submittedName>
</protein>
<keyword evidence="4" id="KW-1133">Transmembrane helix</keyword>
<evidence type="ECO:0000256" key="1">
    <source>
        <dbReference type="ARBA" id="ARBA00004141"/>
    </source>
</evidence>
<reference evidence="8" key="1">
    <citation type="submission" date="2025-08" db="UniProtKB">
        <authorList>
            <consortium name="RefSeq"/>
        </authorList>
    </citation>
    <scope>IDENTIFICATION</scope>
</reference>
<evidence type="ECO:0000256" key="3">
    <source>
        <dbReference type="ARBA" id="ARBA00022692"/>
    </source>
</evidence>
<dbReference type="RefSeq" id="XP_039114944.1">
    <property type="nucleotide sequence ID" value="XM_039259010.1"/>
</dbReference>
<keyword evidence="7" id="KW-1185">Reference proteome</keyword>
<dbReference type="AlphaFoldDB" id="A0AB40AJJ5"/>
<evidence type="ECO:0000256" key="2">
    <source>
        <dbReference type="ARBA" id="ARBA00007620"/>
    </source>
</evidence>
<dbReference type="InterPro" id="IPR052864">
    <property type="entry name" value="Chloroplast_FAD_CarF"/>
</dbReference>
<comment type="similarity">
    <text evidence="2">Belongs to the fatty acid desaturase CarF family.</text>
</comment>
<keyword evidence="5" id="KW-0472">Membrane</keyword>
<evidence type="ECO:0000313" key="8">
    <source>
        <dbReference type="RefSeq" id="XP_039114944.1"/>
    </source>
</evidence>
<dbReference type="PANTHER" id="PTHR48140:SF1">
    <property type="entry name" value="FATTY ACID DESATURASE 4, CHLOROPLASTIC-RELATED"/>
    <property type="match status" value="1"/>
</dbReference>
<evidence type="ECO:0000313" key="7">
    <source>
        <dbReference type="Proteomes" id="UP001515500"/>
    </source>
</evidence>
<proteinExistence type="inferred from homology"/>
<evidence type="ECO:0000256" key="5">
    <source>
        <dbReference type="ARBA" id="ARBA00023136"/>
    </source>
</evidence>
<sequence>MSSIITPRCHLLKPHHALSTTTTIPKVSTSDQSLHSTWSHRFWLTTGCATFLTPIAKSLTISLTSSSSFDLLPPLCASFLAFSIADLATGFYHWSIDNYGSSSTPLLGSQIQAFQGHHKHPSTITHRHFANNLHALGRAITFTVLPLHLAASDNPTALAFIGVCSGCIMFSQQFHAWAHEKKSRLPPVVLALQDAGVLVSRSKHAKHHRSPYSNNYCIVSGMWNEVLDGMKVFEVLEMVLFFKLGVRPRSWVDPSIEWMEVEDDDNMVVMVD</sequence>
<evidence type="ECO:0000259" key="6">
    <source>
        <dbReference type="Pfam" id="PF10520"/>
    </source>
</evidence>
<dbReference type="GO" id="GO:0016020">
    <property type="term" value="C:membrane"/>
    <property type="evidence" value="ECO:0007669"/>
    <property type="project" value="UniProtKB-SubCell"/>
</dbReference>
<dbReference type="InterPro" id="IPR019547">
    <property type="entry name" value="Lipid_desat"/>
</dbReference>
<dbReference type="Proteomes" id="UP001515500">
    <property type="component" value="Chromosome 19"/>
</dbReference>
<accession>A0AB40AJJ5</accession>
<dbReference type="PANTHER" id="PTHR48140">
    <property type="entry name" value="FATTY ACID DESATURASE 4, CHLOROPLASTIC-RELATED"/>
    <property type="match status" value="1"/>
</dbReference>
<organism evidence="7 8">
    <name type="scientific">Dioscorea cayennensis subsp. rotundata</name>
    <name type="common">White Guinea yam</name>
    <name type="synonym">Dioscorea rotundata</name>
    <dbReference type="NCBI Taxonomy" id="55577"/>
    <lineage>
        <taxon>Eukaryota</taxon>
        <taxon>Viridiplantae</taxon>
        <taxon>Streptophyta</taxon>
        <taxon>Embryophyta</taxon>
        <taxon>Tracheophyta</taxon>
        <taxon>Spermatophyta</taxon>
        <taxon>Magnoliopsida</taxon>
        <taxon>Liliopsida</taxon>
        <taxon>Dioscoreales</taxon>
        <taxon>Dioscoreaceae</taxon>
        <taxon>Dioscorea</taxon>
    </lineage>
</organism>
<name>A0AB40AJJ5_DIOCR</name>
<gene>
    <name evidence="8" type="primary">LOC120250217</name>
</gene>
<dbReference type="GeneID" id="120250217"/>
<feature type="domain" description="Lipid desaturase" evidence="6">
    <location>
        <begin position="83"/>
        <end position="251"/>
    </location>
</feature>